<protein>
    <submittedName>
        <fullName evidence="2">Uncharacterized protein</fullName>
    </submittedName>
</protein>
<sequence>MATILFLIYLVLAWNSVNYLQNRMGLAFFMNLRGFAYLLLYKLFASVLLGWLIIPIALIHKAMKR</sequence>
<gene>
    <name evidence="2" type="ORF">SpAn4DRAFT_5090</name>
</gene>
<evidence type="ECO:0000313" key="2">
    <source>
        <dbReference type="EMBL" id="CQR72201.1"/>
    </source>
</evidence>
<keyword evidence="1" id="KW-1133">Transmembrane helix</keyword>
<keyword evidence="1" id="KW-0472">Membrane</keyword>
<dbReference type="AlphaFoldDB" id="A0A0U1KXP8"/>
<name>A0A0U1KXP8_9FIRM</name>
<dbReference type="Proteomes" id="UP000049855">
    <property type="component" value="Unassembled WGS sequence"/>
</dbReference>
<feature type="transmembrane region" description="Helical" evidence="1">
    <location>
        <begin position="37"/>
        <end position="59"/>
    </location>
</feature>
<evidence type="ECO:0000313" key="3">
    <source>
        <dbReference type="Proteomes" id="UP000049855"/>
    </source>
</evidence>
<dbReference type="EMBL" id="CTRP01000009">
    <property type="protein sequence ID" value="CQR72201.1"/>
    <property type="molecule type" value="Genomic_DNA"/>
</dbReference>
<proteinExistence type="predicted"/>
<keyword evidence="3" id="KW-1185">Reference proteome</keyword>
<keyword evidence="1" id="KW-0812">Transmembrane</keyword>
<organism evidence="2 3">
    <name type="scientific">Sporomusa ovata</name>
    <dbReference type="NCBI Taxonomy" id="2378"/>
    <lineage>
        <taxon>Bacteria</taxon>
        <taxon>Bacillati</taxon>
        <taxon>Bacillota</taxon>
        <taxon>Negativicutes</taxon>
        <taxon>Selenomonadales</taxon>
        <taxon>Sporomusaceae</taxon>
        <taxon>Sporomusa</taxon>
    </lineage>
</organism>
<accession>A0A0U1KXP8</accession>
<evidence type="ECO:0000256" key="1">
    <source>
        <dbReference type="SAM" id="Phobius"/>
    </source>
</evidence>
<reference evidence="3" key="1">
    <citation type="submission" date="2015-03" db="EMBL/GenBank/DDBJ databases">
        <authorList>
            <person name="Nijsse Bart"/>
        </authorList>
    </citation>
    <scope>NUCLEOTIDE SEQUENCE [LARGE SCALE GENOMIC DNA]</scope>
</reference>